<dbReference type="InterPro" id="IPR006357">
    <property type="entry name" value="HAD-SF_hydro_IIA"/>
</dbReference>
<dbReference type="GO" id="GO:0046872">
    <property type="term" value="F:metal ion binding"/>
    <property type="evidence" value="ECO:0007669"/>
    <property type="project" value="UniProtKB-KW"/>
</dbReference>
<dbReference type="GO" id="GO:0005737">
    <property type="term" value="C:cytoplasm"/>
    <property type="evidence" value="ECO:0007669"/>
    <property type="project" value="TreeGrafter"/>
</dbReference>
<comment type="cofactor">
    <cofactor evidence="4">
        <name>Mg(2+)</name>
        <dbReference type="ChEBI" id="CHEBI:18420"/>
    </cofactor>
    <text evidence="4">Divalent metal ions. Mg(2+) is the most effective.</text>
</comment>
<feature type="binding site" evidence="3">
    <location>
        <position position="182"/>
    </location>
    <ligand>
        <name>substrate</name>
    </ligand>
</feature>
<dbReference type="Proteomes" id="UP000002218">
    <property type="component" value="Chromosome"/>
</dbReference>
<keyword evidence="4" id="KW-0460">Magnesium</keyword>
<evidence type="ECO:0000313" key="5">
    <source>
        <dbReference type="EMBL" id="ACV78303.1"/>
    </source>
</evidence>
<evidence type="ECO:0000313" key="6">
    <source>
        <dbReference type="Proteomes" id="UP000002218"/>
    </source>
</evidence>
<evidence type="ECO:0000256" key="3">
    <source>
        <dbReference type="PIRSR" id="PIRSR000915-2"/>
    </source>
</evidence>
<evidence type="ECO:0000256" key="2">
    <source>
        <dbReference type="PIRSR" id="PIRSR000915-1"/>
    </source>
</evidence>
<feature type="binding site" evidence="4">
    <location>
        <position position="12"/>
    </location>
    <ligand>
        <name>Mg(2+)</name>
        <dbReference type="ChEBI" id="CHEBI:18420"/>
    </ligand>
</feature>
<dbReference type="PIRSF" id="PIRSF000915">
    <property type="entry name" value="PGP-type_phosphatase"/>
    <property type="match status" value="1"/>
</dbReference>
<dbReference type="PANTHER" id="PTHR19288:SF46">
    <property type="entry name" value="HALOACID DEHALOGENASE-LIKE HYDROLASE DOMAIN-CONTAINING PROTEIN 2"/>
    <property type="match status" value="1"/>
</dbReference>
<dbReference type="EMBL" id="CP001737">
    <property type="protein sequence ID" value="ACV78303.1"/>
    <property type="molecule type" value="Genomic_DNA"/>
</dbReference>
<protein>
    <submittedName>
        <fullName evidence="5">HAD-superfamily hydrolase, subfamily IIA</fullName>
    </submittedName>
</protein>
<feature type="active site" description="Proton donor" evidence="2">
    <location>
        <position position="12"/>
    </location>
</feature>
<dbReference type="SFLD" id="SFLDG01139">
    <property type="entry name" value="C2.A:_Pyridoxal_Phosphate_Phos"/>
    <property type="match status" value="1"/>
</dbReference>
<proteinExistence type="inferred from homology"/>
<keyword evidence="4" id="KW-0479">Metal-binding</keyword>
<dbReference type="CDD" id="cd07530">
    <property type="entry name" value="HAD_Pase_UmpH-like"/>
    <property type="match status" value="1"/>
</dbReference>
<organism evidence="5 6">
    <name type="scientific">Nakamurella multipartita (strain ATCC 700099 / DSM 44233 / CIP 104796 / JCM 9543 / NBRC 105858 / Y-104)</name>
    <name type="common">Microsphaera multipartita</name>
    <dbReference type="NCBI Taxonomy" id="479431"/>
    <lineage>
        <taxon>Bacteria</taxon>
        <taxon>Bacillati</taxon>
        <taxon>Actinomycetota</taxon>
        <taxon>Actinomycetes</taxon>
        <taxon>Nakamurellales</taxon>
        <taxon>Nakamurellaceae</taxon>
        <taxon>Nakamurella</taxon>
    </lineage>
</organism>
<dbReference type="eggNOG" id="COG0647">
    <property type="taxonomic scope" value="Bacteria"/>
</dbReference>
<dbReference type="PANTHER" id="PTHR19288">
    <property type="entry name" value="4-NITROPHENYLPHOSPHATASE-RELATED"/>
    <property type="match status" value="1"/>
</dbReference>
<feature type="binding site" evidence="4">
    <location>
        <position position="10"/>
    </location>
    <ligand>
        <name>Mg(2+)</name>
        <dbReference type="ChEBI" id="CHEBI:18420"/>
    </ligand>
</feature>
<dbReference type="SUPFAM" id="SSF56784">
    <property type="entry name" value="HAD-like"/>
    <property type="match status" value="1"/>
</dbReference>
<dbReference type="GO" id="GO:0016791">
    <property type="term" value="F:phosphatase activity"/>
    <property type="evidence" value="ECO:0007669"/>
    <property type="project" value="TreeGrafter"/>
</dbReference>
<dbReference type="AlphaFoldDB" id="C8XH97"/>
<dbReference type="STRING" id="479431.Namu_1914"/>
<accession>C8XH97</accession>
<keyword evidence="5" id="KW-0378">Hydrolase</keyword>
<comment type="similarity">
    <text evidence="1">Belongs to the HAD-like hydrolase superfamily.</text>
</comment>
<dbReference type="HOGENOM" id="CLU_043473_1_1_11"/>
<reference evidence="5 6" key="2">
    <citation type="journal article" date="2010" name="Stand. Genomic Sci.">
        <title>Complete genome sequence of Nakamurella multipartita type strain (Y-104).</title>
        <authorList>
            <person name="Tice H."/>
            <person name="Mayilraj S."/>
            <person name="Sims D."/>
            <person name="Lapidus A."/>
            <person name="Nolan M."/>
            <person name="Lucas S."/>
            <person name="Glavina Del Rio T."/>
            <person name="Copeland A."/>
            <person name="Cheng J.F."/>
            <person name="Meincke L."/>
            <person name="Bruce D."/>
            <person name="Goodwin L."/>
            <person name="Pitluck S."/>
            <person name="Ivanova N."/>
            <person name="Mavromatis K."/>
            <person name="Ovchinnikova G."/>
            <person name="Pati A."/>
            <person name="Chen A."/>
            <person name="Palaniappan K."/>
            <person name="Land M."/>
            <person name="Hauser L."/>
            <person name="Chang Y.J."/>
            <person name="Jeffries C.D."/>
            <person name="Detter J.C."/>
            <person name="Brettin T."/>
            <person name="Rohde M."/>
            <person name="Goker M."/>
            <person name="Bristow J."/>
            <person name="Eisen J.A."/>
            <person name="Markowitz V."/>
            <person name="Hugenholtz P."/>
            <person name="Kyrpides N.C."/>
            <person name="Klenk H.P."/>
            <person name="Chen F."/>
        </authorList>
    </citation>
    <scope>NUCLEOTIDE SEQUENCE [LARGE SCALE GENOMIC DNA]</scope>
    <source>
        <strain evidence="6">ATCC 700099 / DSM 44233 / CIP 104796 / JCM 9543 / NBRC 105858 / Y-104</strain>
    </source>
</reference>
<dbReference type="NCBIfam" id="TIGR01460">
    <property type="entry name" value="HAD-SF-IIA"/>
    <property type="match status" value="1"/>
</dbReference>
<dbReference type="SFLD" id="SFLDS00003">
    <property type="entry name" value="Haloacid_Dehalogenase"/>
    <property type="match status" value="1"/>
</dbReference>
<feature type="active site" description="Nucleophile" evidence="2">
    <location>
        <position position="10"/>
    </location>
</feature>
<dbReference type="KEGG" id="nml:Namu_1914"/>
<dbReference type="InterPro" id="IPR023214">
    <property type="entry name" value="HAD_sf"/>
</dbReference>
<name>C8XH97_NAKMY</name>
<sequence>MTRQLGVISDMDGVIYRGKQAVPGAQAFIDRLRERGVGFVFLTNNSEQTPLDLVRKLAGLGFQGLTEQNFITSAMATAKFLHSQRPRGTAYVIGGGALSAELYKVGYSITDSNPDYVVVGKTSGFAFPQLRKASALIDKGARFIGTNPDLVDPVEGGTEPAAGVLLASIEAATGMKPYVVGKPNSLMMIYAQEMLGVPARDCVMIGDRMDTDVVGGLEAGMRTCLVLSGVSDAQTVNRFPYRPSFVYDSVADIDPDELAAG</sequence>
<dbReference type="InParanoid" id="C8XH97"/>
<dbReference type="Pfam" id="PF13242">
    <property type="entry name" value="Hydrolase_like"/>
    <property type="match status" value="1"/>
</dbReference>
<feature type="binding site" evidence="4">
    <location>
        <position position="207"/>
    </location>
    <ligand>
        <name>Mg(2+)</name>
        <dbReference type="ChEBI" id="CHEBI:18420"/>
    </ligand>
</feature>
<dbReference type="InterPro" id="IPR036412">
    <property type="entry name" value="HAD-like_sf"/>
</dbReference>
<keyword evidence="6" id="KW-1185">Reference proteome</keyword>
<gene>
    <name evidence="5" type="ordered locus">Namu_1914</name>
</gene>
<evidence type="ECO:0000256" key="1">
    <source>
        <dbReference type="PIRNR" id="PIRNR000915"/>
    </source>
</evidence>
<dbReference type="Pfam" id="PF13344">
    <property type="entry name" value="Hydrolase_6"/>
    <property type="match status" value="1"/>
</dbReference>
<dbReference type="Gene3D" id="3.40.50.1000">
    <property type="entry name" value="HAD superfamily/HAD-like"/>
    <property type="match status" value="2"/>
</dbReference>
<evidence type="ECO:0000256" key="4">
    <source>
        <dbReference type="PIRSR" id="PIRSR000915-3"/>
    </source>
</evidence>
<reference evidence="6" key="1">
    <citation type="submission" date="2009-09" db="EMBL/GenBank/DDBJ databases">
        <title>The complete genome of Nakamurella multipartita DSM 44233.</title>
        <authorList>
            <consortium name="US DOE Joint Genome Institute (JGI-PGF)"/>
            <person name="Lucas S."/>
            <person name="Copeland A."/>
            <person name="Lapidus A."/>
            <person name="Glavina del Rio T."/>
            <person name="Dalin E."/>
            <person name="Tice H."/>
            <person name="Bruce D."/>
            <person name="Goodwin L."/>
            <person name="Pitluck S."/>
            <person name="Kyrpides N."/>
            <person name="Mavromatis K."/>
            <person name="Ivanova N."/>
            <person name="Ovchinnikova G."/>
            <person name="Sims D."/>
            <person name="Meincke L."/>
            <person name="Brettin T."/>
            <person name="Detter J.C."/>
            <person name="Han C."/>
            <person name="Larimer F."/>
            <person name="Land M."/>
            <person name="Hauser L."/>
            <person name="Markowitz V."/>
            <person name="Cheng J.-F."/>
            <person name="Hugenholtz P."/>
            <person name="Woyke T."/>
            <person name="Wu D."/>
            <person name="Klenk H.-P."/>
            <person name="Eisen J.A."/>
        </authorList>
    </citation>
    <scope>NUCLEOTIDE SEQUENCE [LARGE SCALE GENOMIC DNA]</scope>
    <source>
        <strain evidence="6">ATCC 700099 / DSM 44233 / CIP 104796 / JCM 9543 / NBRC 105858 / Y-104</strain>
    </source>
</reference>